<comment type="caution">
    <text evidence="3">The sequence shown here is derived from an EMBL/GenBank/DDBJ whole genome shotgun (WGS) entry which is preliminary data.</text>
</comment>
<feature type="region of interest" description="Disordered" evidence="1">
    <location>
        <begin position="35"/>
        <end position="89"/>
    </location>
</feature>
<accession>A0A844GCT9</accession>
<gene>
    <name evidence="3" type="ORF">GKE73_07245</name>
</gene>
<proteinExistence type="predicted"/>
<feature type="signal peptide" evidence="2">
    <location>
        <begin position="1"/>
        <end position="22"/>
    </location>
</feature>
<evidence type="ECO:0000313" key="4">
    <source>
        <dbReference type="Proteomes" id="UP000446658"/>
    </source>
</evidence>
<name>A0A844GCT9_9NEIS</name>
<dbReference type="EMBL" id="WLYX01000001">
    <property type="protein sequence ID" value="MTD33048.1"/>
    <property type="molecule type" value="Genomic_DNA"/>
</dbReference>
<reference evidence="3 4" key="1">
    <citation type="submission" date="2019-11" db="EMBL/GenBank/DDBJ databases">
        <title>Draft genome sequence of Paludibacterium sp. dN18-1.</title>
        <authorList>
            <person name="Im W.-T."/>
        </authorList>
    </citation>
    <scope>NUCLEOTIDE SEQUENCE [LARGE SCALE GENOMIC DNA]</scope>
    <source>
        <strain evidence="4">dN 18-1</strain>
    </source>
</reference>
<keyword evidence="4" id="KW-1185">Reference proteome</keyword>
<dbReference type="AlphaFoldDB" id="A0A844GCT9"/>
<organism evidence="3 4">
    <name type="scientific">Paludibacterium denitrificans</name>
    <dbReference type="NCBI Taxonomy" id="2675226"/>
    <lineage>
        <taxon>Bacteria</taxon>
        <taxon>Pseudomonadati</taxon>
        <taxon>Pseudomonadota</taxon>
        <taxon>Betaproteobacteria</taxon>
        <taxon>Neisseriales</taxon>
        <taxon>Chromobacteriaceae</taxon>
        <taxon>Paludibacterium</taxon>
    </lineage>
</organism>
<dbReference type="Proteomes" id="UP000446658">
    <property type="component" value="Unassembled WGS sequence"/>
</dbReference>
<protein>
    <recommendedName>
        <fullName evidence="5">Secreted protein</fullName>
    </recommendedName>
</protein>
<sequence>MKRSLSLCGVALLVLLPLTCVAAPVVTKAAGNRVHGSSNLVTEPDAGVAGRPAVAARASAGHRPDCRVHRRSGHGSRQLRCPRHGRGVR</sequence>
<feature type="compositionally biased region" description="Basic residues" evidence="1">
    <location>
        <begin position="80"/>
        <end position="89"/>
    </location>
</feature>
<dbReference type="RefSeq" id="WP_230369760.1">
    <property type="nucleotide sequence ID" value="NZ_WLYX01000001.1"/>
</dbReference>
<evidence type="ECO:0000256" key="1">
    <source>
        <dbReference type="SAM" id="MobiDB-lite"/>
    </source>
</evidence>
<feature type="chain" id="PRO_5032521894" description="Secreted protein" evidence="2">
    <location>
        <begin position="23"/>
        <end position="89"/>
    </location>
</feature>
<evidence type="ECO:0000313" key="3">
    <source>
        <dbReference type="EMBL" id="MTD33048.1"/>
    </source>
</evidence>
<evidence type="ECO:0008006" key="5">
    <source>
        <dbReference type="Google" id="ProtNLM"/>
    </source>
</evidence>
<evidence type="ECO:0000256" key="2">
    <source>
        <dbReference type="SAM" id="SignalP"/>
    </source>
</evidence>
<feature type="compositionally biased region" description="Low complexity" evidence="1">
    <location>
        <begin position="46"/>
        <end position="61"/>
    </location>
</feature>
<keyword evidence="2" id="KW-0732">Signal</keyword>